<keyword evidence="3" id="KW-1185">Reference proteome</keyword>
<proteinExistence type="predicted"/>
<organism evidence="2 3">
    <name type="scientific">Cuscuta epithymum</name>
    <dbReference type="NCBI Taxonomy" id="186058"/>
    <lineage>
        <taxon>Eukaryota</taxon>
        <taxon>Viridiplantae</taxon>
        <taxon>Streptophyta</taxon>
        <taxon>Embryophyta</taxon>
        <taxon>Tracheophyta</taxon>
        <taxon>Spermatophyta</taxon>
        <taxon>Magnoliopsida</taxon>
        <taxon>eudicotyledons</taxon>
        <taxon>Gunneridae</taxon>
        <taxon>Pentapetalae</taxon>
        <taxon>asterids</taxon>
        <taxon>lamiids</taxon>
        <taxon>Solanales</taxon>
        <taxon>Convolvulaceae</taxon>
        <taxon>Cuscuteae</taxon>
        <taxon>Cuscuta</taxon>
        <taxon>Cuscuta subgen. Cuscuta</taxon>
    </lineage>
</organism>
<evidence type="ECO:0000313" key="3">
    <source>
        <dbReference type="Proteomes" id="UP001152523"/>
    </source>
</evidence>
<evidence type="ECO:0000313" key="2">
    <source>
        <dbReference type="EMBL" id="CAH9142904.1"/>
    </source>
</evidence>
<dbReference type="EMBL" id="CAMAPF010001045">
    <property type="protein sequence ID" value="CAH9142904.1"/>
    <property type="molecule type" value="Genomic_DNA"/>
</dbReference>
<feature type="region of interest" description="Disordered" evidence="1">
    <location>
        <begin position="39"/>
        <end position="77"/>
    </location>
</feature>
<dbReference type="Proteomes" id="UP001152523">
    <property type="component" value="Unassembled WGS sequence"/>
</dbReference>
<gene>
    <name evidence="2" type="ORF">CEPIT_LOCUS40260</name>
</gene>
<sequence length="121" mass="13796">MFMQAPIPYYDKMVFLYGKDRATGDQSITSSELRKCHSSIGTDDYNDSTTDSHVRVDDDVEITSNSKSKSTEKSKKSIAKEKDIFGEGIKEAVDKVVMRSKLLVSFLARKLQYLQARHMNY</sequence>
<protein>
    <submittedName>
        <fullName evidence="2">Uncharacterized protein</fullName>
    </submittedName>
</protein>
<dbReference type="AlphaFoldDB" id="A0AAV0G4T4"/>
<reference evidence="2" key="1">
    <citation type="submission" date="2022-07" db="EMBL/GenBank/DDBJ databases">
        <authorList>
            <person name="Macas J."/>
            <person name="Novak P."/>
            <person name="Neumann P."/>
        </authorList>
    </citation>
    <scope>NUCLEOTIDE SEQUENCE</scope>
</reference>
<comment type="caution">
    <text evidence="2">The sequence shown here is derived from an EMBL/GenBank/DDBJ whole genome shotgun (WGS) entry which is preliminary data.</text>
</comment>
<name>A0AAV0G4T4_9ASTE</name>
<evidence type="ECO:0000256" key="1">
    <source>
        <dbReference type="SAM" id="MobiDB-lite"/>
    </source>
</evidence>
<accession>A0AAV0G4T4</accession>